<dbReference type="GeneID" id="115546713"/>
<evidence type="ECO:0000313" key="5">
    <source>
        <dbReference type="Proteomes" id="UP000694546"/>
    </source>
</evidence>
<dbReference type="InterPro" id="IPR036872">
    <property type="entry name" value="CH_dom_sf"/>
</dbReference>
<feature type="region of interest" description="Disordered" evidence="2">
    <location>
        <begin position="577"/>
        <end position="645"/>
    </location>
</feature>
<dbReference type="Gene3D" id="1.10.418.10">
    <property type="entry name" value="Calponin-like domain"/>
    <property type="match status" value="1"/>
</dbReference>
<protein>
    <submittedName>
        <fullName evidence="4">Polyhomeotic-like protein 1</fullName>
    </submittedName>
</protein>
<dbReference type="InterPro" id="IPR001715">
    <property type="entry name" value="CH_dom"/>
</dbReference>
<evidence type="ECO:0000259" key="3">
    <source>
        <dbReference type="PROSITE" id="PS50021"/>
    </source>
</evidence>
<evidence type="ECO:0000256" key="1">
    <source>
        <dbReference type="SAM" id="Coils"/>
    </source>
</evidence>
<accession>A0A8C5FRQ8</accession>
<dbReference type="Pfam" id="PF00307">
    <property type="entry name" value="CH"/>
    <property type="match status" value="1"/>
</dbReference>
<feature type="region of interest" description="Disordered" evidence="2">
    <location>
        <begin position="229"/>
        <end position="276"/>
    </location>
</feature>
<dbReference type="RefSeq" id="XP_030216268.1">
    <property type="nucleotide sequence ID" value="XM_030360408.1"/>
</dbReference>
<dbReference type="Ensembl" id="ENSGMOT00000050733.1">
    <property type="protein sequence ID" value="ENSGMOP00000056601.1"/>
    <property type="gene ID" value="ENSGMOG00000022235.1"/>
</dbReference>
<reference evidence="4" key="2">
    <citation type="submission" date="2025-09" db="UniProtKB">
        <authorList>
            <consortium name="Ensembl"/>
        </authorList>
    </citation>
    <scope>IDENTIFICATION</scope>
</reference>
<feature type="compositionally biased region" description="Low complexity" evidence="2">
    <location>
        <begin position="189"/>
        <end position="200"/>
    </location>
</feature>
<keyword evidence="1" id="KW-0175">Coiled coil</keyword>
<feature type="compositionally biased region" description="Polar residues" evidence="2">
    <location>
        <begin position="349"/>
        <end position="360"/>
    </location>
</feature>
<feature type="compositionally biased region" description="Low complexity" evidence="2">
    <location>
        <begin position="250"/>
        <end position="264"/>
    </location>
</feature>
<feature type="region of interest" description="Disordered" evidence="2">
    <location>
        <begin position="495"/>
        <end position="554"/>
    </location>
</feature>
<feature type="compositionally biased region" description="Basic and acidic residues" evidence="2">
    <location>
        <begin position="617"/>
        <end position="636"/>
    </location>
</feature>
<sequence>MEPTPGPAAPEGILVGPGPEAAPPTPRGDTGGVRETVGRFKASVQAAVEEVRGEVRTLEARLDHRLEEVCRGCGGLAEAVSSLTEDNCRLRAQLDSLAALVQGLTGAGVKGLTGDQGPTRAGLQGLTGAGVQGLPAAEVPALVQNGPLEVAVGVAVAEACVAEEYGHEPCQPQVQREGLNGSEAIGWSPAAPAETTAPAPWRSRRQAHVNDSHANLERDGAQISYAVSSVNGQRREQEMAWKSTEDCSSRDSLQSSSDSSTPYSVQCPQGSEGVPLREANTVNTDQGNWMPLTQTSTCPPLNSCLTPTVTAHSPASEETALQSSPTLPAVGLHVSSELPTQAYLPLSASTKPSSEFTSPGSIDDTEPKPHLPVSAMLSRPNPEPQIAASPLQSPAPQPKTTGLLVTEGTSERPAEYAFRRGIAEIKMPSPPVGQERAAHLPVTAASKPSPDAPSSAPATNHSLPEPLAAKLSDYHFKRDVTESKSTTAIATTVTKANTESSHAVQRPPPVILEPKLPSQFPLPDPNAKPGEYPFKRLPLLKTPSPSLKRSVSFPQSAEKLLPSKTLVKNTGFSPILDKKASRKEGPGAGLGGLTEARREPGKTQTLPQNAGTQARRAMFERMNSDPVKPKSADSKPKLKRSQSFGVSSASGIKQMLLEWCRSKTIGYKNIDIQNFSTSWVDGMAFCALVHSFFPLDFDYNTLDPGKRKQNLQQAFTTAESQADCMRLIEVEDMLEMGDRPDPMCVFTYVQSLYNHLKTFE</sequence>
<proteinExistence type="predicted"/>
<feature type="compositionally biased region" description="Basic and acidic residues" evidence="2">
    <location>
        <begin position="233"/>
        <end position="249"/>
    </location>
</feature>
<dbReference type="PANTHER" id="PTHR23167:SF37">
    <property type="entry name" value="SMOOTHELIN-LIKE PROTEIN 2"/>
    <property type="match status" value="1"/>
</dbReference>
<feature type="region of interest" description="Disordered" evidence="2">
    <location>
        <begin position="427"/>
        <end position="463"/>
    </location>
</feature>
<dbReference type="SUPFAM" id="SSF47576">
    <property type="entry name" value="Calponin-homology domain, CH-domain"/>
    <property type="match status" value="1"/>
</dbReference>
<keyword evidence="5" id="KW-1185">Reference proteome</keyword>
<feature type="coiled-coil region" evidence="1">
    <location>
        <begin position="41"/>
        <end position="68"/>
    </location>
</feature>
<dbReference type="Proteomes" id="UP000694546">
    <property type="component" value="Chromosome 7"/>
</dbReference>
<organism evidence="4 5">
    <name type="scientific">Gadus morhua</name>
    <name type="common">Atlantic cod</name>
    <dbReference type="NCBI Taxonomy" id="8049"/>
    <lineage>
        <taxon>Eukaryota</taxon>
        <taxon>Metazoa</taxon>
        <taxon>Chordata</taxon>
        <taxon>Craniata</taxon>
        <taxon>Vertebrata</taxon>
        <taxon>Euteleostomi</taxon>
        <taxon>Actinopterygii</taxon>
        <taxon>Neopterygii</taxon>
        <taxon>Teleostei</taxon>
        <taxon>Neoteleostei</taxon>
        <taxon>Acanthomorphata</taxon>
        <taxon>Zeiogadaria</taxon>
        <taxon>Gadariae</taxon>
        <taxon>Gadiformes</taxon>
        <taxon>Gadoidei</taxon>
        <taxon>Gadidae</taxon>
        <taxon>Gadus</taxon>
    </lineage>
</organism>
<evidence type="ECO:0000256" key="2">
    <source>
        <dbReference type="SAM" id="MobiDB-lite"/>
    </source>
</evidence>
<dbReference type="InterPro" id="IPR050540">
    <property type="entry name" value="F-actin_Monoox_Mical"/>
</dbReference>
<feature type="compositionally biased region" description="Low complexity" evidence="2">
    <location>
        <begin position="384"/>
        <end position="394"/>
    </location>
</feature>
<dbReference type="SMART" id="SM00033">
    <property type="entry name" value="CH"/>
    <property type="match status" value="1"/>
</dbReference>
<dbReference type="GeneTree" id="ENSGT00940000154495"/>
<feature type="region of interest" description="Disordered" evidence="2">
    <location>
        <begin position="183"/>
        <end position="210"/>
    </location>
</feature>
<dbReference type="AlphaFoldDB" id="A0A8C5FRQ8"/>
<feature type="region of interest" description="Disordered" evidence="2">
    <location>
        <begin position="1"/>
        <end position="35"/>
    </location>
</feature>
<name>A0A8C5FRQ8_GADMO</name>
<gene>
    <name evidence="4" type="primary">LOC115546713</name>
</gene>
<feature type="domain" description="Calponin-homology (CH)" evidence="3">
    <location>
        <begin position="650"/>
        <end position="757"/>
    </location>
</feature>
<feature type="compositionally biased region" description="Low complexity" evidence="2">
    <location>
        <begin position="535"/>
        <end position="550"/>
    </location>
</feature>
<dbReference type="PANTHER" id="PTHR23167">
    <property type="entry name" value="CALPONIN HOMOLOGY DOMAIN-CONTAINING PROTEIN DDB_G0272472-RELATED"/>
    <property type="match status" value="1"/>
</dbReference>
<evidence type="ECO:0000313" key="4">
    <source>
        <dbReference type="Ensembl" id="ENSGMOP00000056601.1"/>
    </source>
</evidence>
<feature type="compositionally biased region" description="Low complexity" evidence="2">
    <location>
        <begin position="444"/>
        <end position="458"/>
    </location>
</feature>
<feature type="region of interest" description="Disordered" evidence="2">
    <location>
        <begin position="349"/>
        <end position="412"/>
    </location>
</feature>
<reference evidence="4" key="1">
    <citation type="submission" date="2025-08" db="UniProtKB">
        <authorList>
            <consortium name="Ensembl"/>
        </authorList>
    </citation>
    <scope>IDENTIFICATION</scope>
</reference>
<dbReference type="PROSITE" id="PS50021">
    <property type="entry name" value="CH"/>
    <property type="match status" value="1"/>
</dbReference>
<feature type="compositionally biased region" description="Polar residues" evidence="2">
    <location>
        <begin position="602"/>
        <end position="612"/>
    </location>
</feature>